<keyword evidence="11" id="KW-0675">Receptor</keyword>
<dbReference type="GO" id="GO:0015344">
    <property type="term" value="F:siderophore uptake transmembrane transporter activity"/>
    <property type="evidence" value="ECO:0007669"/>
    <property type="project" value="TreeGrafter"/>
</dbReference>
<evidence type="ECO:0000256" key="5">
    <source>
        <dbReference type="ARBA" id="ARBA00022729"/>
    </source>
</evidence>
<dbReference type="GO" id="GO:0044718">
    <property type="term" value="P:siderophore transmembrane transport"/>
    <property type="evidence" value="ECO:0007669"/>
    <property type="project" value="TreeGrafter"/>
</dbReference>
<dbReference type="Proteomes" id="UP000181976">
    <property type="component" value="Unassembled WGS sequence"/>
</dbReference>
<evidence type="ECO:0000259" key="10">
    <source>
        <dbReference type="Pfam" id="PF07715"/>
    </source>
</evidence>
<keyword evidence="3 8" id="KW-1134">Transmembrane beta strand</keyword>
<dbReference type="GO" id="GO:0009279">
    <property type="term" value="C:cell outer membrane"/>
    <property type="evidence" value="ECO:0007669"/>
    <property type="project" value="UniProtKB-SubCell"/>
</dbReference>
<protein>
    <submittedName>
        <fullName evidence="11">Outer membrane receptor proteins, mostly Fe transport</fullName>
    </submittedName>
</protein>
<evidence type="ECO:0000313" key="11">
    <source>
        <dbReference type="EMBL" id="SFE91239.1"/>
    </source>
</evidence>
<keyword evidence="2 8" id="KW-0813">Transport</keyword>
<reference evidence="11 12" key="1">
    <citation type="submission" date="2016-10" db="EMBL/GenBank/DDBJ databases">
        <authorList>
            <person name="de Groot N.N."/>
        </authorList>
    </citation>
    <scope>NUCLEOTIDE SEQUENCE [LARGE SCALE GENOMIC DNA]</scope>
    <source>
        <strain evidence="11 12">DSM 19012</strain>
    </source>
</reference>
<name>A0A1I2EEU9_9BACT</name>
<dbReference type="AlphaFoldDB" id="A0A1I2EEU9"/>
<organism evidence="11 12">
    <name type="scientific">Thermophagus xiamenensis</name>
    <dbReference type="NCBI Taxonomy" id="385682"/>
    <lineage>
        <taxon>Bacteria</taxon>
        <taxon>Pseudomonadati</taxon>
        <taxon>Bacteroidota</taxon>
        <taxon>Bacteroidia</taxon>
        <taxon>Marinilabiliales</taxon>
        <taxon>Marinilabiliaceae</taxon>
        <taxon>Thermophagus</taxon>
    </lineage>
</organism>
<dbReference type="InterPro" id="IPR039426">
    <property type="entry name" value="TonB-dep_rcpt-like"/>
</dbReference>
<keyword evidence="12" id="KW-1185">Reference proteome</keyword>
<proteinExistence type="inferred from homology"/>
<sequence length="851" mass="94674">MGKLSFFLLMSFLFLFTAGIKSQVSVTGKVVDQETQDPLVGAAIVIEGTSQGTVTSLDGTFELEVKEGPNNLIFKYLGYKDLRKTINAEGESAIDLGVLEMASNVVGLNEVLILTSFARDKQTPVALSTIQPTTIDEKLGSLEFPQILKSTPSVYATRGSGGFGDSRIYLRGFDTNNIGVLINGVPVNDMENGKVYWSNWAGLSDVTQTMQVQRGLGASKLALSSVGGTINILTNSTEVEKGGTFYSGVGNDGYRKQSFAVSTGLMENNWAVSLSGTHTYGDGYVKGTDFDAWTYFLNISKIINDRHRISLTAFGAPQWHNQRSTAYKIEDYRNDPDGARRNISYGIRDGKIYGGGYAYNEYHKPQISLNHFWNINSSTILSTAVYASISQGGGRRVDGENSQWLNINYDTGEPYANTLLTPDGLLDFDEAAARNAESLTGSQAIVGMSVNQHQWYGILSTLNKEFGNINFTGGFDGRYYIGEHYKEIVDLLGGEYYLDSYNINRPASTPLKEGDKYSYHNDGVVGWAGLFAQAEYVGDNYSAFLTSSVSRKSYRRIDYFQYEPGNQKSDWVNFTPWSVKVGANYNLTEQHNFFVNGGYFTRAPYFSSIFLNYTNEINDGAKYEKVLSFDLGYGFSLPNLEARINGYWTNWKDKGLVRSFSGETANIPGINALHTGIESEIFWKPTPELFVKGMFSWGDWIWQDDVNFSLFDDDNNLIGEYSAYIGDVHVGNSAQITSSLRVDYELVPGLKVGADFNYYGKNFAEFDPTNRTIEGEKVDSWQLPDYTTFDMNLKYDFNIGSLRASIYGNVYNLFNTEYIADATDGDNHDAESALVYYGFGTTWSTGIKIKF</sequence>
<dbReference type="Pfam" id="PF07715">
    <property type="entry name" value="Plug"/>
    <property type="match status" value="1"/>
</dbReference>
<dbReference type="Gene3D" id="2.40.170.20">
    <property type="entry name" value="TonB-dependent receptor, beta-barrel domain"/>
    <property type="match status" value="1"/>
</dbReference>
<keyword evidence="6 8" id="KW-0472">Membrane</keyword>
<dbReference type="InParanoid" id="A0A1I2EEU9"/>
<evidence type="ECO:0000256" key="8">
    <source>
        <dbReference type="PROSITE-ProRule" id="PRU01360"/>
    </source>
</evidence>
<dbReference type="Gene3D" id="2.60.40.1120">
    <property type="entry name" value="Carboxypeptidase-like, regulatory domain"/>
    <property type="match status" value="1"/>
</dbReference>
<evidence type="ECO:0000256" key="1">
    <source>
        <dbReference type="ARBA" id="ARBA00004571"/>
    </source>
</evidence>
<evidence type="ECO:0000256" key="2">
    <source>
        <dbReference type="ARBA" id="ARBA00022448"/>
    </source>
</evidence>
<comment type="subcellular location">
    <subcellularLocation>
        <location evidence="1 8">Cell outer membrane</location>
        <topology evidence="1 8">Multi-pass membrane protein</topology>
    </subcellularLocation>
</comment>
<dbReference type="SUPFAM" id="SSF49464">
    <property type="entry name" value="Carboxypeptidase regulatory domain-like"/>
    <property type="match status" value="1"/>
</dbReference>
<dbReference type="STRING" id="385682.SAMN05444380_12248"/>
<accession>A0A1I2EEU9</accession>
<dbReference type="InterPro" id="IPR036942">
    <property type="entry name" value="Beta-barrel_TonB_sf"/>
</dbReference>
<evidence type="ECO:0000313" key="12">
    <source>
        <dbReference type="Proteomes" id="UP000181976"/>
    </source>
</evidence>
<dbReference type="Pfam" id="PF13715">
    <property type="entry name" value="CarbopepD_reg_2"/>
    <property type="match status" value="1"/>
</dbReference>
<keyword evidence="7 8" id="KW-0998">Cell outer membrane</keyword>
<dbReference type="PANTHER" id="PTHR30069">
    <property type="entry name" value="TONB-DEPENDENT OUTER MEMBRANE RECEPTOR"/>
    <property type="match status" value="1"/>
</dbReference>
<dbReference type="RefSeq" id="WP_010528556.1">
    <property type="nucleotide sequence ID" value="NZ_AFSL01000088.1"/>
</dbReference>
<keyword evidence="5 9" id="KW-0732">Signal</keyword>
<feature type="chain" id="PRO_5010191118" evidence="9">
    <location>
        <begin position="19"/>
        <end position="851"/>
    </location>
</feature>
<evidence type="ECO:0000256" key="6">
    <source>
        <dbReference type="ARBA" id="ARBA00023136"/>
    </source>
</evidence>
<keyword evidence="4 8" id="KW-0812">Transmembrane</keyword>
<evidence type="ECO:0000256" key="3">
    <source>
        <dbReference type="ARBA" id="ARBA00022452"/>
    </source>
</evidence>
<evidence type="ECO:0000256" key="9">
    <source>
        <dbReference type="SAM" id="SignalP"/>
    </source>
</evidence>
<feature type="signal peptide" evidence="9">
    <location>
        <begin position="1"/>
        <end position="18"/>
    </location>
</feature>
<dbReference type="InterPro" id="IPR008969">
    <property type="entry name" value="CarboxyPept-like_regulatory"/>
</dbReference>
<dbReference type="SUPFAM" id="SSF56935">
    <property type="entry name" value="Porins"/>
    <property type="match status" value="1"/>
</dbReference>
<dbReference type="PROSITE" id="PS52016">
    <property type="entry name" value="TONB_DEPENDENT_REC_3"/>
    <property type="match status" value="1"/>
</dbReference>
<dbReference type="eggNOG" id="COG4772">
    <property type="taxonomic scope" value="Bacteria"/>
</dbReference>
<evidence type="ECO:0000256" key="7">
    <source>
        <dbReference type="ARBA" id="ARBA00023237"/>
    </source>
</evidence>
<comment type="similarity">
    <text evidence="8">Belongs to the TonB-dependent receptor family.</text>
</comment>
<dbReference type="InterPro" id="IPR037066">
    <property type="entry name" value="Plug_dom_sf"/>
</dbReference>
<evidence type="ECO:0000256" key="4">
    <source>
        <dbReference type="ARBA" id="ARBA00022692"/>
    </source>
</evidence>
<gene>
    <name evidence="11" type="ORF">SAMN05444380_12248</name>
</gene>
<feature type="domain" description="TonB-dependent receptor plug" evidence="10">
    <location>
        <begin position="121"/>
        <end position="228"/>
    </location>
</feature>
<dbReference type="PANTHER" id="PTHR30069:SF29">
    <property type="entry name" value="HEMOGLOBIN AND HEMOGLOBIN-HAPTOGLOBIN-BINDING PROTEIN 1-RELATED"/>
    <property type="match status" value="1"/>
</dbReference>
<dbReference type="InterPro" id="IPR012910">
    <property type="entry name" value="Plug_dom"/>
</dbReference>
<dbReference type="Gene3D" id="2.170.130.10">
    <property type="entry name" value="TonB-dependent receptor, plug domain"/>
    <property type="match status" value="1"/>
</dbReference>
<dbReference type="EMBL" id="FONA01000022">
    <property type="protein sequence ID" value="SFE91239.1"/>
    <property type="molecule type" value="Genomic_DNA"/>
</dbReference>